<feature type="domain" description="Pectinesterase catalytic" evidence="5">
    <location>
        <begin position="57"/>
        <end position="349"/>
    </location>
</feature>
<dbReference type="Gene3D" id="2.160.20.10">
    <property type="entry name" value="Single-stranded right-handed beta-helix, Pectin lyase-like"/>
    <property type="match status" value="1"/>
</dbReference>
<evidence type="ECO:0000256" key="1">
    <source>
        <dbReference type="ARBA" id="ARBA00005184"/>
    </source>
</evidence>
<dbReference type="Proteomes" id="UP000825729">
    <property type="component" value="Unassembled WGS sequence"/>
</dbReference>
<keyword evidence="7" id="KW-1185">Reference proteome</keyword>
<protein>
    <recommendedName>
        <fullName evidence="5">Pectinesterase catalytic domain-containing protein</fullName>
    </recommendedName>
</protein>
<dbReference type="Pfam" id="PF01095">
    <property type="entry name" value="Pectinesterase"/>
    <property type="match status" value="1"/>
</dbReference>
<evidence type="ECO:0000256" key="4">
    <source>
        <dbReference type="SAM" id="Phobius"/>
    </source>
</evidence>
<comment type="pathway">
    <text evidence="1">Glycan metabolism; pectin degradation; 2-dehydro-3-deoxy-D-gluconate from pectin: step 1/5.</text>
</comment>
<dbReference type="EMBL" id="JAINDJ010000007">
    <property type="protein sequence ID" value="KAG9442067.1"/>
    <property type="molecule type" value="Genomic_DNA"/>
</dbReference>
<reference evidence="6 7" key="1">
    <citation type="submission" date="2021-07" db="EMBL/GenBank/DDBJ databases">
        <title>The Aristolochia fimbriata genome: insights into angiosperm evolution, floral development and chemical biosynthesis.</title>
        <authorList>
            <person name="Jiao Y."/>
        </authorList>
    </citation>
    <scope>NUCLEOTIDE SEQUENCE [LARGE SCALE GENOMIC DNA]</scope>
    <source>
        <strain evidence="6">IBCAS-2021</strain>
        <tissue evidence="6">Leaf</tissue>
    </source>
</reference>
<keyword evidence="4" id="KW-0812">Transmembrane</keyword>
<keyword evidence="4" id="KW-1133">Transmembrane helix</keyword>
<proteinExistence type="predicted"/>
<sequence>MPTTELTSEGQIISRILNYLTVLIMMATAVLVVVKFTVSRHQEHSSPSTSVVIIPQITVALDGSGDFTSISDAVAAVPNFSEDYFGILIIAGFYREVVRVPKEKTRIVFIGEGPLRTIISSNRSEAEGWRKESTAAAWVSGEGFVAINITFENTADPGNGYAVSFFNEAKKSALYLCGFKSYENAIEASRNTQFYRECTIYGAVNVISGDAAAVFQTCTINMGKPARGDSVLTVQNRITLIYLTAFVFHNCTVDAAPRMPGDAVAYLGKPGGEYSTVVLLQSFLGGIVSPRGWIAAGANVSVLNTVYYGEYENRGPGAGTSERVSWAGFRVIRDASEANKFTLGSFIDGKQWLPKTSVKFVEGLI</sequence>
<evidence type="ECO:0000313" key="6">
    <source>
        <dbReference type="EMBL" id="KAG9442067.1"/>
    </source>
</evidence>
<feature type="transmembrane region" description="Helical" evidence="4">
    <location>
        <begin position="16"/>
        <end position="38"/>
    </location>
</feature>
<accession>A0AAV7E2L1</accession>
<evidence type="ECO:0000256" key="3">
    <source>
        <dbReference type="ARBA" id="ARBA00023085"/>
    </source>
</evidence>
<evidence type="ECO:0000313" key="7">
    <source>
        <dbReference type="Proteomes" id="UP000825729"/>
    </source>
</evidence>
<dbReference type="GO" id="GO:0030599">
    <property type="term" value="F:pectinesterase activity"/>
    <property type="evidence" value="ECO:0007669"/>
    <property type="project" value="InterPro"/>
</dbReference>
<evidence type="ECO:0000259" key="5">
    <source>
        <dbReference type="Pfam" id="PF01095"/>
    </source>
</evidence>
<name>A0AAV7E2L1_ARIFI</name>
<keyword evidence="3" id="KW-0063">Aspartyl esterase</keyword>
<dbReference type="InterPro" id="IPR011050">
    <property type="entry name" value="Pectin_lyase_fold/virulence"/>
</dbReference>
<evidence type="ECO:0000256" key="2">
    <source>
        <dbReference type="ARBA" id="ARBA00022801"/>
    </source>
</evidence>
<dbReference type="SUPFAM" id="SSF51126">
    <property type="entry name" value="Pectin lyase-like"/>
    <property type="match status" value="1"/>
</dbReference>
<dbReference type="InterPro" id="IPR000070">
    <property type="entry name" value="Pectinesterase_cat"/>
</dbReference>
<gene>
    <name evidence="6" type="ORF">H6P81_017921</name>
</gene>
<dbReference type="InterPro" id="IPR012334">
    <property type="entry name" value="Pectin_lyas_fold"/>
</dbReference>
<dbReference type="PANTHER" id="PTHR31707">
    <property type="entry name" value="PECTINESTERASE"/>
    <property type="match status" value="1"/>
</dbReference>
<keyword evidence="2" id="KW-0378">Hydrolase</keyword>
<dbReference type="GO" id="GO:0042545">
    <property type="term" value="P:cell wall modification"/>
    <property type="evidence" value="ECO:0007669"/>
    <property type="project" value="InterPro"/>
</dbReference>
<keyword evidence="4" id="KW-0472">Membrane</keyword>
<dbReference type="AlphaFoldDB" id="A0AAV7E2L1"/>
<comment type="caution">
    <text evidence="6">The sequence shown here is derived from an EMBL/GenBank/DDBJ whole genome shotgun (WGS) entry which is preliminary data.</text>
</comment>
<organism evidence="6 7">
    <name type="scientific">Aristolochia fimbriata</name>
    <name type="common">White veined hardy Dutchman's pipe vine</name>
    <dbReference type="NCBI Taxonomy" id="158543"/>
    <lineage>
        <taxon>Eukaryota</taxon>
        <taxon>Viridiplantae</taxon>
        <taxon>Streptophyta</taxon>
        <taxon>Embryophyta</taxon>
        <taxon>Tracheophyta</taxon>
        <taxon>Spermatophyta</taxon>
        <taxon>Magnoliopsida</taxon>
        <taxon>Magnoliidae</taxon>
        <taxon>Piperales</taxon>
        <taxon>Aristolochiaceae</taxon>
        <taxon>Aristolochia</taxon>
    </lineage>
</organism>